<organism evidence="3 4">
    <name type="scientific">Flammeovirga pacifica</name>
    <dbReference type="NCBI Taxonomy" id="915059"/>
    <lineage>
        <taxon>Bacteria</taxon>
        <taxon>Pseudomonadati</taxon>
        <taxon>Bacteroidota</taxon>
        <taxon>Cytophagia</taxon>
        <taxon>Cytophagales</taxon>
        <taxon>Flammeovirgaceae</taxon>
        <taxon>Flammeovirga</taxon>
    </lineage>
</organism>
<dbReference type="AlphaFoldDB" id="A0A1S1YT41"/>
<evidence type="ECO:0000256" key="2">
    <source>
        <dbReference type="SAM" id="Phobius"/>
    </source>
</evidence>
<dbReference type="Proteomes" id="UP000179797">
    <property type="component" value="Unassembled WGS sequence"/>
</dbReference>
<keyword evidence="2" id="KW-1133">Transmembrane helix</keyword>
<reference evidence="3 4" key="1">
    <citation type="journal article" date="2012" name="Int. J. Syst. Evol. Microbiol.">
        <title>Flammeovirga pacifica sp. nov., isolated from deep-sea sediment.</title>
        <authorList>
            <person name="Xu H."/>
            <person name="Fu Y."/>
            <person name="Yang N."/>
            <person name="Ding Z."/>
            <person name="Lai Q."/>
            <person name="Zeng R."/>
        </authorList>
    </citation>
    <scope>NUCLEOTIDE SEQUENCE [LARGE SCALE GENOMIC DNA]</scope>
    <source>
        <strain evidence="4">DSM 24597 / LMG 26175 / WPAGA1</strain>
    </source>
</reference>
<gene>
    <name evidence="3" type="ORF">NH26_21540</name>
</gene>
<keyword evidence="1" id="KW-0175">Coiled coil</keyword>
<dbReference type="OrthoDB" id="9885699at2"/>
<sequence length="102" mass="11858">MKNFTFTILILFSLSFYSYSQDISKDQELKIEEIDAEIKAAERKLSRNRINKTAGIITTGIGAFLFWPASIPGIAVWIAYPTKRWVREIQRLEDKKEMIQSK</sequence>
<evidence type="ECO:0000256" key="1">
    <source>
        <dbReference type="SAM" id="Coils"/>
    </source>
</evidence>
<accession>A0A1S1YT41</accession>
<feature type="coiled-coil region" evidence="1">
    <location>
        <begin position="24"/>
        <end position="51"/>
    </location>
</feature>
<evidence type="ECO:0000313" key="3">
    <source>
        <dbReference type="EMBL" id="OHX64190.1"/>
    </source>
</evidence>
<keyword evidence="2" id="KW-0472">Membrane</keyword>
<protein>
    <submittedName>
        <fullName evidence="3">Uncharacterized protein</fullName>
    </submittedName>
</protein>
<name>A0A1S1YT41_FLAPC</name>
<dbReference type="EMBL" id="JRYR02000002">
    <property type="protein sequence ID" value="OHX64190.1"/>
    <property type="molecule type" value="Genomic_DNA"/>
</dbReference>
<proteinExistence type="predicted"/>
<keyword evidence="2" id="KW-0812">Transmembrane</keyword>
<evidence type="ECO:0000313" key="4">
    <source>
        <dbReference type="Proteomes" id="UP000179797"/>
    </source>
</evidence>
<keyword evidence="4" id="KW-1185">Reference proteome</keyword>
<comment type="caution">
    <text evidence="3">The sequence shown here is derived from an EMBL/GenBank/DDBJ whole genome shotgun (WGS) entry which is preliminary data.</text>
</comment>
<dbReference type="RefSeq" id="WP_044221042.1">
    <property type="nucleotide sequence ID" value="NZ_JRYR02000002.1"/>
</dbReference>
<feature type="transmembrane region" description="Helical" evidence="2">
    <location>
        <begin position="54"/>
        <end position="80"/>
    </location>
</feature>